<dbReference type="InterPro" id="IPR000048">
    <property type="entry name" value="IQ_motif_EF-hand-BS"/>
</dbReference>
<evidence type="ECO:0008006" key="3">
    <source>
        <dbReference type="Google" id="ProtNLM"/>
    </source>
</evidence>
<dbReference type="PROSITE" id="PS50096">
    <property type="entry name" value="IQ"/>
    <property type="match status" value="1"/>
</dbReference>
<dbReference type="Gene3D" id="1.10.418.10">
    <property type="entry name" value="Calponin-like domain"/>
    <property type="match status" value="1"/>
</dbReference>
<sequence length="209" mass="23853">ALCCLLHHYHPALLPLSEINFQTTISFQENAEKRCQIEADPDLSLDWGSAGGGLMADEDNTEMYEQLLANEKSNYKILYEKVSALGGVPLMLKFADMSNTIPDEKVVSTYVCYLCARLLDIREEVKAARCIQMAWRRKLLRRAIQEKQRRSIAASTIQHWIRTYLVKKVKARKIAAATCIQSAWRGHSARLIVSKLKLNIQETAWKTIE</sequence>
<dbReference type="SMART" id="SM00015">
    <property type="entry name" value="IQ"/>
    <property type="match status" value="3"/>
</dbReference>
<protein>
    <recommendedName>
        <fullName evidence="3">Myosin motor domain-containing protein</fullName>
    </recommendedName>
</protein>
<dbReference type="PANTHER" id="PTHR22590:SF5">
    <property type="entry name" value="MYOSIN MOTOR DOMAIN-CONTAINING PROTEIN"/>
    <property type="match status" value="1"/>
</dbReference>
<feature type="non-terminal residue" evidence="2">
    <location>
        <position position="1"/>
    </location>
</feature>
<gene>
    <name evidence="2" type="primary">ORF8155</name>
</gene>
<evidence type="ECO:0000313" key="2">
    <source>
        <dbReference type="EMBL" id="CEK49559.1"/>
    </source>
</evidence>
<accession>A0A0B6Y082</accession>
<dbReference type="EMBL" id="HACG01002694">
    <property type="protein sequence ID" value="CEK49559.1"/>
    <property type="molecule type" value="Transcribed_RNA"/>
</dbReference>
<dbReference type="SUPFAM" id="SSF47576">
    <property type="entry name" value="Calponin-homology domain, CH-domain"/>
    <property type="match status" value="1"/>
</dbReference>
<dbReference type="CDD" id="cd21224">
    <property type="entry name" value="CH_ASPM_rpt2"/>
    <property type="match status" value="1"/>
</dbReference>
<organism evidence="2">
    <name type="scientific">Arion vulgaris</name>
    <dbReference type="NCBI Taxonomy" id="1028688"/>
    <lineage>
        <taxon>Eukaryota</taxon>
        <taxon>Metazoa</taxon>
        <taxon>Spiralia</taxon>
        <taxon>Lophotrochozoa</taxon>
        <taxon>Mollusca</taxon>
        <taxon>Gastropoda</taxon>
        <taxon>Heterobranchia</taxon>
        <taxon>Euthyneura</taxon>
        <taxon>Panpulmonata</taxon>
        <taxon>Eupulmonata</taxon>
        <taxon>Stylommatophora</taxon>
        <taxon>Helicina</taxon>
        <taxon>Arionoidea</taxon>
        <taxon>Arionidae</taxon>
        <taxon>Arion</taxon>
    </lineage>
</organism>
<proteinExistence type="predicted"/>
<feature type="non-terminal residue" evidence="2">
    <location>
        <position position="209"/>
    </location>
</feature>
<dbReference type="AlphaFoldDB" id="A0A0B6Y082"/>
<dbReference type="Pfam" id="PF00612">
    <property type="entry name" value="IQ"/>
    <property type="match status" value="1"/>
</dbReference>
<dbReference type="CDD" id="cd23767">
    <property type="entry name" value="IQCD"/>
    <property type="match status" value="1"/>
</dbReference>
<reference evidence="2" key="1">
    <citation type="submission" date="2014-12" db="EMBL/GenBank/DDBJ databases">
        <title>Insight into the proteome of Arion vulgaris.</title>
        <authorList>
            <person name="Aradska J."/>
            <person name="Bulat T."/>
            <person name="Smidak R."/>
            <person name="Sarate P."/>
            <person name="Gangsoo J."/>
            <person name="Sialana F."/>
            <person name="Bilban M."/>
            <person name="Lubec G."/>
        </authorList>
    </citation>
    <scope>NUCLEOTIDE SEQUENCE</scope>
    <source>
        <tissue evidence="2">Skin</tissue>
    </source>
</reference>
<evidence type="ECO:0000256" key="1">
    <source>
        <dbReference type="ARBA" id="ARBA00022737"/>
    </source>
</evidence>
<dbReference type="InterPro" id="IPR052318">
    <property type="entry name" value="CellDiv_DevSignal_Domain"/>
</dbReference>
<dbReference type="Gene3D" id="1.20.5.190">
    <property type="match status" value="1"/>
</dbReference>
<dbReference type="PANTHER" id="PTHR22590">
    <property type="entry name" value="MYOSIN MOTOR DOMAIN-CONTAINING PROTEIN"/>
    <property type="match status" value="1"/>
</dbReference>
<keyword evidence="1" id="KW-0677">Repeat</keyword>
<name>A0A0B6Y082_9EUPU</name>
<dbReference type="InterPro" id="IPR036872">
    <property type="entry name" value="CH_dom_sf"/>
</dbReference>